<comment type="caution">
    <text evidence="1">The sequence shown here is derived from an EMBL/GenBank/DDBJ whole genome shotgun (WGS) entry which is preliminary data.</text>
</comment>
<gene>
    <name evidence="1" type="ORF">GCM10009559_26550</name>
</gene>
<sequence>MIVTALACPSSEDPAVVRVAAGRVAHGLTGRPPEVVLDPSSVSAAALREADLLVLAAAVPLHPTCSPLLDVLEEGVLGGCVVFLAGVGSWPAEAGTVDRAVLPAVRRAGGLCMAPTLHVIDAAPAPIEAYCRYWRPITHSLLRDRATRTAAA</sequence>
<reference evidence="1 2" key="1">
    <citation type="journal article" date="2019" name="Int. J. Syst. Evol. Microbiol.">
        <title>The Global Catalogue of Microorganisms (GCM) 10K type strain sequencing project: providing services to taxonomists for standard genome sequencing and annotation.</title>
        <authorList>
            <consortium name="The Broad Institute Genomics Platform"/>
            <consortium name="The Broad Institute Genome Sequencing Center for Infectious Disease"/>
            <person name="Wu L."/>
            <person name="Ma J."/>
        </authorList>
    </citation>
    <scope>NUCLEOTIDE SEQUENCE [LARGE SCALE GENOMIC DNA]</scope>
    <source>
        <strain evidence="1 2">JCM 11117</strain>
    </source>
</reference>
<keyword evidence="2" id="KW-1185">Reference proteome</keyword>
<proteinExistence type="predicted"/>
<dbReference type="Proteomes" id="UP001499967">
    <property type="component" value="Unassembled WGS sequence"/>
</dbReference>
<dbReference type="EMBL" id="BAAAHP010000075">
    <property type="protein sequence ID" value="GAA0935240.1"/>
    <property type="molecule type" value="Genomic_DNA"/>
</dbReference>
<name>A0ABN1PZ43_9PSEU</name>
<organism evidence="1 2">
    <name type="scientific">Pseudonocardia zijingensis</name>
    <dbReference type="NCBI Taxonomy" id="153376"/>
    <lineage>
        <taxon>Bacteria</taxon>
        <taxon>Bacillati</taxon>
        <taxon>Actinomycetota</taxon>
        <taxon>Actinomycetes</taxon>
        <taxon>Pseudonocardiales</taxon>
        <taxon>Pseudonocardiaceae</taxon>
        <taxon>Pseudonocardia</taxon>
    </lineage>
</organism>
<protein>
    <submittedName>
        <fullName evidence="1">Uncharacterized protein</fullName>
    </submittedName>
</protein>
<accession>A0ABN1PZ43</accession>
<evidence type="ECO:0000313" key="2">
    <source>
        <dbReference type="Proteomes" id="UP001499967"/>
    </source>
</evidence>
<evidence type="ECO:0000313" key="1">
    <source>
        <dbReference type="EMBL" id="GAA0935240.1"/>
    </source>
</evidence>